<protein>
    <recommendedName>
        <fullName evidence="4">Transcription factor interactor and regulator CCHC(Zn) family</fullName>
    </recommendedName>
</protein>
<sequence length="62" mass="6824">MSSSDSASECILPPLAKRPPGRPRVKRFKSVGEVEKKLIRCGRCGKMGTHNKLSCTEPLVQQ</sequence>
<organism evidence="2 3">
    <name type="scientific">Rosa chinensis</name>
    <name type="common">China rose</name>
    <dbReference type="NCBI Taxonomy" id="74649"/>
    <lineage>
        <taxon>Eukaryota</taxon>
        <taxon>Viridiplantae</taxon>
        <taxon>Streptophyta</taxon>
        <taxon>Embryophyta</taxon>
        <taxon>Tracheophyta</taxon>
        <taxon>Spermatophyta</taxon>
        <taxon>Magnoliopsida</taxon>
        <taxon>eudicotyledons</taxon>
        <taxon>Gunneridae</taxon>
        <taxon>Pentapetalae</taxon>
        <taxon>rosids</taxon>
        <taxon>fabids</taxon>
        <taxon>Rosales</taxon>
        <taxon>Rosaceae</taxon>
        <taxon>Rosoideae</taxon>
        <taxon>Rosoideae incertae sedis</taxon>
        <taxon>Rosa</taxon>
    </lineage>
</organism>
<evidence type="ECO:0000313" key="3">
    <source>
        <dbReference type="Proteomes" id="UP000238479"/>
    </source>
</evidence>
<feature type="region of interest" description="Disordered" evidence="1">
    <location>
        <begin position="1"/>
        <end position="24"/>
    </location>
</feature>
<evidence type="ECO:0008006" key="4">
    <source>
        <dbReference type="Google" id="ProtNLM"/>
    </source>
</evidence>
<proteinExistence type="predicted"/>
<name>A0A2P6RUT2_ROSCH</name>
<keyword evidence="3" id="KW-1185">Reference proteome</keyword>
<evidence type="ECO:0000313" key="2">
    <source>
        <dbReference type="EMBL" id="PRQ50176.1"/>
    </source>
</evidence>
<reference evidence="2 3" key="1">
    <citation type="journal article" date="2018" name="Nat. Genet.">
        <title>The Rosa genome provides new insights in the design of modern roses.</title>
        <authorList>
            <person name="Bendahmane M."/>
        </authorList>
    </citation>
    <scope>NUCLEOTIDE SEQUENCE [LARGE SCALE GENOMIC DNA]</scope>
    <source>
        <strain evidence="3">cv. Old Blush</strain>
    </source>
</reference>
<dbReference type="Gramene" id="PRQ50176">
    <property type="protein sequence ID" value="PRQ50176"/>
    <property type="gene ID" value="RchiOBHm_Chr2g0130281"/>
</dbReference>
<accession>A0A2P6RUT2</accession>
<dbReference type="AlphaFoldDB" id="A0A2P6RUT2"/>
<dbReference type="OMA" id="GTHNRKT"/>
<dbReference type="Proteomes" id="UP000238479">
    <property type="component" value="Chromosome 2"/>
</dbReference>
<dbReference type="EMBL" id="PDCK01000040">
    <property type="protein sequence ID" value="PRQ50176.1"/>
    <property type="molecule type" value="Genomic_DNA"/>
</dbReference>
<evidence type="ECO:0000256" key="1">
    <source>
        <dbReference type="SAM" id="MobiDB-lite"/>
    </source>
</evidence>
<comment type="caution">
    <text evidence="2">The sequence shown here is derived from an EMBL/GenBank/DDBJ whole genome shotgun (WGS) entry which is preliminary data.</text>
</comment>
<gene>
    <name evidence="2" type="ORF">RchiOBHm_Chr2g0130281</name>
</gene>